<proteinExistence type="predicted"/>
<evidence type="ECO:0000313" key="1">
    <source>
        <dbReference type="EMBL" id="KIK20226.1"/>
    </source>
</evidence>
<sequence>MLSSSKVVSVTDSKALSTLHLSLGLGLDLSPGFPWIPTLGLLYPAPYPPSFMATPPTSPQ</sequence>
<organism evidence="1 2">
    <name type="scientific">Pisolithus microcarpus 441</name>
    <dbReference type="NCBI Taxonomy" id="765257"/>
    <lineage>
        <taxon>Eukaryota</taxon>
        <taxon>Fungi</taxon>
        <taxon>Dikarya</taxon>
        <taxon>Basidiomycota</taxon>
        <taxon>Agaricomycotina</taxon>
        <taxon>Agaricomycetes</taxon>
        <taxon>Agaricomycetidae</taxon>
        <taxon>Boletales</taxon>
        <taxon>Sclerodermatineae</taxon>
        <taxon>Pisolithaceae</taxon>
        <taxon>Pisolithus</taxon>
    </lineage>
</organism>
<accession>A0A0C9YU08</accession>
<keyword evidence="2" id="KW-1185">Reference proteome</keyword>
<name>A0A0C9YU08_9AGAM</name>
<gene>
    <name evidence="1" type="ORF">PISMIDRAFT_13178</name>
</gene>
<dbReference type="EMBL" id="KN833770">
    <property type="protein sequence ID" value="KIK20226.1"/>
    <property type="molecule type" value="Genomic_DNA"/>
</dbReference>
<reference evidence="2" key="2">
    <citation type="submission" date="2015-01" db="EMBL/GenBank/DDBJ databases">
        <title>Evolutionary Origins and Diversification of the Mycorrhizal Mutualists.</title>
        <authorList>
            <consortium name="DOE Joint Genome Institute"/>
            <consortium name="Mycorrhizal Genomics Consortium"/>
            <person name="Kohler A."/>
            <person name="Kuo A."/>
            <person name="Nagy L.G."/>
            <person name="Floudas D."/>
            <person name="Copeland A."/>
            <person name="Barry K.W."/>
            <person name="Cichocki N."/>
            <person name="Veneault-Fourrey C."/>
            <person name="LaButti K."/>
            <person name="Lindquist E.A."/>
            <person name="Lipzen A."/>
            <person name="Lundell T."/>
            <person name="Morin E."/>
            <person name="Murat C."/>
            <person name="Riley R."/>
            <person name="Ohm R."/>
            <person name="Sun H."/>
            <person name="Tunlid A."/>
            <person name="Henrissat B."/>
            <person name="Grigoriev I.V."/>
            <person name="Hibbett D.S."/>
            <person name="Martin F."/>
        </authorList>
    </citation>
    <scope>NUCLEOTIDE SEQUENCE [LARGE SCALE GENOMIC DNA]</scope>
    <source>
        <strain evidence="2">441</strain>
    </source>
</reference>
<dbReference type="Proteomes" id="UP000054018">
    <property type="component" value="Unassembled WGS sequence"/>
</dbReference>
<protein>
    <submittedName>
        <fullName evidence="1">Uncharacterized protein</fullName>
    </submittedName>
</protein>
<evidence type="ECO:0000313" key="2">
    <source>
        <dbReference type="Proteomes" id="UP000054018"/>
    </source>
</evidence>
<dbReference type="AlphaFoldDB" id="A0A0C9YU08"/>
<dbReference type="HOGENOM" id="CLU_2942711_0_0_1"/>
<reference evidence="1 2" key="1">
    <citation type="submission" date="2014-04" db="EMBL/GenBank/DDBJ databases">
        <authorList>
            <consortium name="DOE Joint Genome Institute"/>
            <person name="Kuo A."/>
            <person name="Kohler A."/>
            <person name="Costa M.D."/>
            <person name="Nagy L.G."/>
            <person name="Floudas D."/>
            <person name="Copeland A."/>
            <person name="Barry K.W."/>
            <person name="Cichocki N."/>
            <person name="Veneault-Fourrey C."/>
            <person name="LaButti K."/>
            <person name="Lindquist E.A."/>
            <person name="Lipzen A."/>
            <person name="Lundell T."/>
            <person name="Morin E."/>
            <person name="Murat C."/>
            <person name="Sun H."/>
            <person name="Tunlid A."/>
            <person name="Henrissat B."/>
            <person name="Grigoriev I.V."/>
            <person name="Hibbett D.S."/>
            <person name="Martin F."/>
            <person name="Nordberg H.P."/>
            <person name="Cantor M.N."/>
            <person name="Hua S.X."/>
        </authorList>
    </citation>
    <scope>NUCLEOTIDE SEQUENCE [LARGE SCALE GENOMIC DNA]</scope>
    <source>
        <strain evidence="1 2">441</strain>
    </source>
</reference>